<keyword evidence="2" id="KW-0812">Transmembrane</keyword>
<evidence type="ECO:0000313" key="4">
    <source>
        <dbReference type="Proteomes" id="UP000184330"/>
    </source>
</evidence>
<evidence type="ECO:0000313" key="3">
    <source>
        <dbReference type="EMBL" id="CZR61497.1"/>
    </source>
</evidence>
<dbReference type="PANTHER" id="PTHR36840">
    <property type="entry name" value="BLL5714 PROTEIN"/>
    <property type="match status" value="1"/>
</dbReference>
<accession>A0A1L7X933</accession>
<feature type="transmembrane region" description="Helical" evidence="2">
    <location>
        <begin position="239"/>
        <end position="259"/>
    </location>
</feature>
<dbReference type="Pfam" id="PF06772">
    <property type="entry name" value="LtrA"/>
    <property type="match status" value="1"/>
</dbReference>
<gene>
    <name evidence="3" type="ORF">PAC_11394</name>
</gene>
<feature type="transmembrane region" description="Helical" evidence="2">
    <location>
        <begin position="179"/>
        <end position="197"/>
    </location>
</feature>
<evidence type="ECO:0000256" key="1">
    <source>
        <dbReference type="SAM" id="MobiDB-lite"/>
    </source>
</evidence>
<keyword evidence="2" id="KW-0472">Membrane</keyword>
<keyword evidence="4" id="KW-1185">Reference proteome</keyword>
<dbReference type="Proteomes" id="UP000184330">
    <property type="component" value="Unassembled WGS sequence"/>
</dbReference>
<keyword evidence="2" id="KW-1133">Transmembrane helix</keyword>
<feature type="region of interest" description="Disordered" evidence="1">
    <location>
        <begin position="1"/>
        <end position="33"/>
    </location>
</feature>
<dbReference type="AlphaFoldDB" id="A0A1L7X933"/>
<feature type="transmembrane region" description="Helical" evidence="2">
    <location>
        <begin position="434"/>
        <end position="458"/>
    </location>
</feature>
<feature type="transmembrane region" description="Helical" evidence="2">
    <location>
        <begin position="209"/>
        <end position="227"/>
    </location>
</feature>
<feature type="transmembrane region" description="Helical" evidence="2">
    <location>
        <begin position="375"/>
        <end position="399"/>
    </location>
</feature>
<dbReference type="PANTHER" id="PTHR36840:SF1">
    <property type="entry name" value="BLL5714 PROTEIN"/>
    <property type="match status" value="1"/>
</dbReference>
<name>A0A1L7X933_9HELO</name>
<feature type="transmembrane region" description="Helical" evidence="2">
    <location>
        <begin position="336"/>
        <end position="355"/>
    </location>
</feature>
<sequence>MSSHDHSQEEEGISTKNVAFNNEEPAQSESLLSRRQWVTRANRHRTNLDEVEFDSRAFRHAHIIRRPHAMQHFHQQEKPKQRRLFRSNSAGSDEKEERSTDNVLIQLARLDLFIDLIWVGIVANLSATFSAQAFSDSGVDQGTAFLEYFLLFMPIWRLWDYLREYGSNFYKDDIIQRNFMVWILILSVLYGINAPYAFNPDHEGESIKLLIVIYLIARGSFLIAYVLQSLFLPFLRRQVLFQIATTTAIGGIWIAAIFVPYPGKTALLIVANAIEHPLAILIASPVADRLLTGGWKHSPDVEHYIERIEGFFIIILGEGVFRLIEGSPSGMGLNARSGTVLTALLLYYCIHWLYFNGDQSKVYVHALRRTWWKSFLWRFFHIVIFAALLILAASVLFLVEHPGARTSTETTTTTEAAAKRQESELLPESEVPHFTLYALWSASIALGTTIFGITIIALLNRPLDKPKTLLVNSRRIRMAPRLPAIALIVCLPLFKSLNAGSWCGVSTSILYVVFLWEWMAGMERNWQILEPKGDGDYN</sequence>
<evidence type="ECO:0000256" key="2">
    <source>
        <dbReference type="SAM" id="Phobius"/>
    </source>
</evidence>
<organism evidence="3 4">
    <name type="scientific">Phialocephala subalpina</name>
    <dbReference type="NCBI Taxonomy" id="576137"/>
    <lineage>
        <taxon>Eukaryota</taxon>
        <taxon>Fungi</taxon>
        <taxon>Dikarya</taxon>
        <taxon>Ascomycota</taxon>
        <taxon>Pezizomycotina</taxon>
        <taxon>Leotiomycetes</taxon>
        <taxon>Helotiales</taxon>
        <taxon>Mollisiaceae</taxon>
        <taxon>Phialocephala</taxon>
        <taxon>Phialocephala fortinii species complex</taxon>
    </lineage>
</organism>
<dbReference type="EMBL" id="FJOG01000018">
    <property type="protein sequence ID" value="CZR61497.1"/>
    <property type="molecule type" value="Genomic_DNA"/>
</dbReference>
<reference evidence="3 4" key="1">
    <citation type="submission" date="2016-03" db="EMBL/GenBank/DDBJ databases">
        <authorList>
            <person name="Ploux O."/>
        </authorList>
    </citation>
    <scope>NUCLEOTIDE SEQUENCE [LARGE SCALE GENOMIC DNA]</scope>
    <source>
        <strain evidence="3 4">UAMH 11012</strain>
    </source>
</reference>
<protein>
    <recommendedName>
        <fullName evidence="5">Low temperature requirement protein A</fullName>
    </recommendedName>
</protein>
<dbReference type="OrthoDB" id="191995at2759"/>
<feature type="compositionally biased region" description="Polar residues" evidence="1">
    <location>
        <begin position="14"/>
        <end position="33"/>
    </location>
</feature>
<evidence type="ECO:0008006" key="5">
    <source>
        <dbReference type="Google" id="ProtNLM"/>
    </source>
</evidence>
<proteinExistence type="predicted"/>
<feature type="region of interest" description="Disordered" evidence="1">
    <location>
        <begin position="70"/>
        <end position="97"/>
    </location>
</feature>
<dbReference type="InterPro" id="IPR010640">
    <property type="entry name" value="Low_temperature_requirement_A"/>
</dbReference>